<evidence type="ECO:0000256" key="1">
    <source>
        <dbReference type="ARBA" id="ARBA00023125"/>
    </source>
</evidence>
<gene>
    <name evidence="5" type="ORF">AT55_02028</name>
</gene>
<comment type="caution">
    <text evidence="5">The sequence shown here is derived from an EMBL/GenBank/DDBJ whole genome shotgun (WGS) entry which is preliminary data.</text>
</comment>
<feature type="region of interest" description="Disordered" evidence="4">
    <location>
        <begin position="294"/>
        <end position="347"/>
    </location>
</feature>
<keyword evidence="3" id="KW-0175">Coiled coil</keyword>
<evidence type="ECO:0000313" key="5">
    <source>
        <dbReference type="EMBL" id="KIS16997.1"/>
    </source>
</evidence>
<dbReference type="InterPro" id="IPR012340">
    <property type="entry name" value="NA-bd_OB-fold"/>
</dbReference>
<reference evidence="5 6" key="1">
    <citation type="submission" date="2013-11" db="EMBL/GenBank/DDBJ databases">
        <authorList>
            <person name="da Piedade I."/>
            <person name="Tang M.H.E."/>
            <person name="Bojesen A.M."/>
        </authorList>
    </citation>
    <scope>NUCLEOTIDE SEQUENCE [LARGE SCALE GENOMIC DNA]</scope>
    <source>
        <strain evidence="5 6">Sz4is</strain>
    </source>
</reference>
<sequence>MGFDRNGFNDFIRANFSYDGTTQRMIDNLVEYSMEHLDNFDGQMVNFIQSVINDPTLKEIKQFEIKEEKTMNYKTMNYKTMRDNIGNIVNDNHREFVKAIISIEKGINDESALDKLYDTYMENSTMNLLYEEFDYMIESLREQGQIKDIPYVQQENDDPVNIVGNVVGQVSVVEKENKNGEIFNVVNFSIVSKDDEGNKIYHNCSAYGEKGDIPKDFKKGDFVKLFGRITTSIDENGKEHSNLRVLYSKMLKAKEHDKTVNKEQDINELRNEIEEREKDLFHEDSLEQHKQISADIKNTTMKPNNLIKPEKNQETDKPSILEAIKKHQAEEKEKPQEKKETSKEAER</sequence>
<dbReference type="Proteomes" id="UP000032278">
    <property type="component" value="Unassembled WGS sequence"/>
</dbReference>
<evidence type="ECO:0000313" key="6">
    <source>
        <dbReference type="Proteomes" id="UP000032278"/>
    </source>
</evidence>
<dbReference type="PROSITE" id="PS50935">
    <property type="entry name" value="SSB"/>
    <property type="match status" value="1"/>
</dbReference>
<accession>A0AAW3GLT6</accession>
<feature type="compositionally biased region" description="Basic and acidic residues" evidence="4">
    <location>
        <begin position="308"/>
        <end position="347"/>
    </location>
</feature>
<evidence type="ECO:0000256" key="2">
    <source>
        <dbReference type="PROSITE-ProRule" id="PRU00252"/>
    </source>
</evidence>
<keyword evidence="1 2" id="KW-0238">DNA-binding</keyword>
<dbReference type="AlphaFoldDB" id="A0AAW3GLT6"/>
<dbReference type="InterPro" id="IPR000424">
    <property type="entry name" value="Primosome_PriB/ssb"/>
</dbReference>
<dbReference type="GO" id="GO:0003697">
    <property type="term" value="F:single-stranded DNA binding"/>
    <property type="evidence" value="ECO:0007669"/>
    <property type="project" value="InterPro"/>
</dbReference>
<evidence type="ECO:0000256" key="4">
    <source>
        <dbReference type="SAM" id="MobiDB-lite"/>
    </source>
</evidence>
<evidence type="ECO:0000256" key="3">
    <source>
        <dbReference type="SAM" id="Coils"/>
    </source>
</evidence>
<dbReference type="SUPFAM" id="SSF50249">
    <property type="entry name" value="Nucleic acid-binding proteins"/>
    <property type="match status" value="1"/>
</dbReference>
<proteinExistence type="predicted"/>
<dbReference type="EMBL" id="JAUE01000050">
    <property type="protein sequence ID" value="KIS16997.1"/>
    <property type="molecule type" value="Genomic_DNA"/>
</dbReference>
<dbReference type="Gene3D" id="2.40.50.140">
    <property type="entry name" value="Nucleic acid-binding proteins"/>
    <property type="match status" value="1"/>
</dbReference>
<feature type="coiled-coil region" evidence="3">
    <location>
        <begin position="252"/>
        <end position="279"/>
    </location>
</feature>
<protein>
    <submittedName>
        <fullName evidence="5">Conjugative transposon protein</fullName>
    </submittedName>
</protein>
<organism evidence="5 6">
    <name type="scientific">Streptococcus equi subsp. zooepidemicus Sz4is</name>
    <dbReference type="NCBI Taxonomy" id="1381082"/>
    <lineage>
        <taxon>Bacteria</taxon>
        <taxon>Bacillati</taxon>
        <taxon>Bacillota</taxon>
        <taxon>Bacilli</taxon>
        <taxon>Lactobacillales</taxon>
        <taxon>Streptococcaceae</taxon>
        <taxon>Streptococcus</taxon>
    </lineage>
</organism>
<name>A0AAW3GLT6_STRSZ</name>